<dbReference type="Pfam" id="PF02330">
    <property type="entry name" value="MAM33"/>
    <property type="match status" value="1"/>
</dbReference>
<proteinExistence type="inferred from homology"/>
<evidence type="ECO:0000256" key="2">
    <source>
        <dbReference type="SAM" id="Phobius"/>
    </source>
</evidence>
<comment type="caution">
    <text evidence="3">The sequence shown here is derived from an EMBL/GenBank/DDBJ whole genome shotgun (WGS) entry which is preliminary data.</text>
</comment>
<dbReference type="Proteomes" id="UP001562425">
    <property type="component" value="Unassembled WGS sequence"/>
</dbReference>
<evidence type="ECO:0008006" key="5">
    <source>
        <dbReference type="Google" id="ProtNLM"/>
    </source>
</evidence>
<dbReference type="PANTHER" id="PTHR10826:SF1">
    <property type="entry name" value="COMPLEMENT COMPONENT 1 Q SUBCOMPONENT-BINDING PROTEIN, MITOCHONDRIAL"/>
    <property type="match status" value="1"/>
</dbReference>
<name>A0ABD1CR05_CULPP</name>
<keyword evidence="2" id="KW-0812">Transmembrane</keyword>
<dbReference type="InterPro" id="IPR036561">
    <property type="entry name" value="MAM33_sf"/>
</dbReference>
<reference evidence="3 4" key="1">
    <citation type="submission" date="2024-05" db="EMBL/GenBank/DDBJ databases">
        <title>Culex pipiens pipiens assembly and annotation.</title>
        <authorList>
            <person name="Alout H."/>
            <person name="Durand T."/>
        </authorList>
    </citation>
    <scope>NUCLEOTIDE SEQUENCE [LARGE SCALE GENOMIC DNA]</scope>
    <source>
        <strain evidence="3">HA-2024</strain>
        <tissue evidence="3">Whole body</tissue>
    </source>
</reference>
<comment type="similarity">
    <text evidence="1">Belongs to the MAM33 family.</text>
</comment>
<dbReference type="PANTHER" id="PTHR10826">
    <property type="entry name" value="COMPLEMENT COMPONENT 1"/>
    <property type="match status" value="1"/>
</dbReference>
<protein>
    <recommendedName>
        <fullName evidence="5">Complement component 1 Q subcomponent-binding protein, mitochondrial</fullName>
    </recommendedName>
</protein>
<dbReference type="Gene3D" id="3.10.280.10">
    <property type="entry name" value="Mitochondrial glycoprotein"/>
    <property type="match status" value="1"/>
</dbReference>
<keyword evidence="2" id="KW-1133">Transmembrane helix</keyword>
<evidence type="ECO:0000313" key="4">
    <source>
        <dbReference type="Proteomes" id="UP001562425"/>
    </source>
</evidence>
<evidence type="ECO:0000313" key="3">
    <source>
        <dbReference type="EMBL" id="KAL1378845.1"/>
    </source>
</evidence>
<evidence type="ECO:0000256" key="1">
    <source>
        <dbReference type="ARBA" id="ARBA00005457"/>
    </source>
</evidence>
<dbReference type="FunFam" id="3.10.280.10:FF:000005">
    <property type="entry name" value="Glycoprotein gC1qBP, putative"/>
    <property type="match status" value="1"/>
</dbReference>
<gene>
    <name evidence="3" type="ORF">pipiens_015312</name>
</gene>
<accession>A0ABD1CR05</accession>
<dbReference type="InterPro" id="IPR003428">
    <property type="entry name" value="MAM33"/>
</dbReference>
<dbReference type="SUPFAM" id="SSF54529">
    <property type="entry name" value="Mitochondrial glycoprotein MAM33-like"/>
    <property type="match status" value="1"/>
</dbReference>
<dbReference type="AlphaFoldDB" id="A0ABD1CR05"/>
<organism evidence="3 4">
    <name type="scientific">Culex pipiens pipiens</name>
    <name type="common">Northern house mosquito</name>
    <dbReference type="NCBI Taxonomy" id="38569"/>
    <lineage>
        <taxon>Eukaryota</taxon>
        <taxon>Metazoa</taxon>
        <taxon>Ecdysozoa</taxon>
        <taxon>Arthropoda</taxon>
        <taxon>Hexapoda</taxon>
        <taxon>Insecta</taxon>
        <taxon>Pterygota</taxon>
        <taxon>Neoptera</taxon>
        <taxon>Endopterygota</taxon>
        <taxon>Diptera</taxon>
        <taxon>Nematocera</taxon>
        <taxon>Culicoidea</taxon>
        <taxon>Culicidae</taxon>
        <taxon>Culicinae</taxon>
        <taxon>Culicini</taxon>
        <taxon>Culex</taxon>
        <taxon>Culex</taxon>
    </lineage>
</organism>
<feature type="transmembrane region" description="Helical" evidence="2">
    <location>
        <begin position="311"/>
        <end position="331"/>
    </location>
</feature>
<keyword evidence="2" id="KW-0472">Membrane</keyword>
<sequence length="389" mass="43917">MMNVLRKAFGLRHFTQLSAAAVPLKPAGGRAFTRTLWNMSRFSSDNHSSTFQSKKLLKPSINCACGCSGTLHIHTKGERELVEFLAEEIIAEKKAQKKNVLPAEIDGFKVKLNRADVELEKKNEKERIVISFNVNHTVDADDEAEAESTADKPEFAEMRSKPQFEVDIVKGSQTLSFTCSFLQGEAQEGEYNDVFGIDEITIFEGEWNDKVYAVAGDVLDGYLYDLLMNLLEEKGISNEFVQKLSDFSTSYEHSSYIVELSILNAHAKWYQPNEIVLTEVQLQLQLQTQGEPNFSKFYDAWDCVGFTSTTIGIFTELFLVFIFILTGTYGITWMMDIRTIFCLTTRRARPSTLPLCPGPEAMTTSGLPALECYSWTGWILQSSDVWRTT</sequence>
<keyword evidence="4" id="KW-1185">Reference proteome</keyword>
<dbReference type="EMBL" id="JBEHCU010010052">
    <property type="protein sequence ID" value="KAL1378845.1"/>
    <property type="molecule type" value="Genomic_DNA"/>
</dbReference>